<proteinExistence type="predicted"/>
<dbReference type="STRING" id="572480.Arnit_2734"/>
<reference evidence="3 4" key="1">
    <citation type="journal article" date="2010" name="Stand. Genomic Sci.">
        <title>Complete genome sequence of Arcobacter nitrofigilis type strain (CI).</title>
        <authorList>
            <person name="Pati A."/>
            <person name="Gronow S."/>
            <person name="Lapidus A."/>
            <person name="Copeland A."/>
            <person name="Glavina Del Rio T."/>
            <person name="Nolan M."/>
            <person name="Lucas S."/>
            <person name="Tice H."/>
            <person name="Cheng J.F."/>
            <person name="Han C."/>
            <person name="Chertkov O."/>
            <person name="Bruce D."/>
            <person name="Tapia R."/>
            <person name="Goodwin L."/>
            <person name="Pitluck S."/>
            <person name="Liolios K."/>
            <person name="Ivanova N."/>
            <person name="Mavromatis K."/>
            <person name="Chen A."/>
            <person name="Palaniappan K."/>
            <person name="Land M."/>
            <person name="Hauser L."/>
            <person name="Chang Y.J."/>
            <person name="Jeffries C.D."/>
            <person name="Detter J.C."/>
            <person name="Rohde M."/>
            <person name="Goker M."/>
            <person name="Bristow J."/>
            <person name="Eisen J.A."/>
            <person name="Markowitz V."/>
            <person name="Hugenholtz P."/>
            <person name="Klenk H.P."/>
            <person name="Kyrpides N.C."/>
        </authorList>
    </citation>
    <scope>NUCLEOTIDE SEQUENCE [LARGE SCALE GENOMIC DNA]</scope>
    <source>
        <strain evidence="4">ATCC 33309 / DSM 7299 / CCUG 15893 / LMG 7604 / NCTC 12251 / CI</strain>
    </source>
</reference>
<dbReference type="InterPro" id="IPR012336">
    <property type="entry name" value="Thioredoxin-like_fold"/>
</dbReference>
<evidence type="ECO:0000313" key="3">
    <source>
        <dbReference type="EMBL" id="ADG94382.1"/>
    </source>
</evidence>
<dbReference type="AlphaFoldDB" id="D5V6W2"/>
<dbReference type="Pfam" id="PF13462">
    <property type="entry name" value="Thioredoxin_4"/>
    <property type="match status" value="1"/>
</dbReference>
<sequence precursor="true">MNYKKLICIFSIMTISLSAANFDNDVISFEKKRLSNNARVEIKDVKISVKQKMPEPMTNWYGFIIDISAKVKDKEINAKDIIFSNGEIVAPELINLKTGASYKDLLQPKLDASYYQENHLIAGNAKAKDKIVVFSDPLCPFCIEALPDLIDHVKDNKDEIALYYYNFPLLRVHPASATMVKAIDVARQMGIKDVERKVYTTNWEKYFPVDSKDEDKILSAFNKEFKTNITKEQINSTEVMARVLDDVKMGDDVMVKGTPTIFVNGKKDDSRLKYETLGSK</sequence>
<dbReference type="Gene3D" id="3.40.30.10">
    <property type="entry name" value="Glutaredoxin"/>
    <property type="match status" value="1"/>
</dbReference>
<accession>D5V6W2</accession>
<dbReference type="PANTHER" id="PTHR35272:SF3">
    <property type="entry name" value="THIOL:DISULFIDE INTERCHANGE PROTEIN DSBC"/>
    <property type="match status" value="1"/>
</dbReference>
<dbReference type="PROSITE" id="PS51352">
    <property type="entry name" value="THIOREDOXIN_2"/>
    <property type="match status" value="1"/>
</dbReference>
<dbReference type="Proteomes" id="UP000000939">
    <property type="component" value="Chromosome"/>
</dbReference>
<dbReference type="RefSeq" id="WP_013136527.1">
    <property type="nucleotide sequence ID" value="NC_014166.1"/>
</dbReference>
<dbReference type="EMBL" id="CP001999">
    <property type="protein sequence ID" value="ADG94382.1"/>
    <property type="molecule type" value="Genomic_DNA"/>
</dbReference>
<dbReference type="CDD" id="cd02972">
    <property type="entry name" value="DsbA_family"/>
    <property type="match status" value="1"/>
</dbReference>
<evidence type="ECO:0000313" key="4">
    <source>
        <dbReference type="Proteomes" id="UP000000939"/>
    </source>
</evidence>
<keyword evidence="4" id="KW-1185">Reference proteome</keyword>
<keyword evidence="1" id="KW-0732">Signal</keyword>
<organism evidence="3 4">
    <name type="scientific">Arcobacter nitrofigilis (strain ATCC 33309 / DSM 7299 / CCUG 15893 / LMG 7604 / NCTC 12251 / CI)</name>
    <name type="common">Campylobacter nitrofigilis</name>
    <dbReference type="NCBI Taxonomy" id="572480"/>
    <lineage>
        <taxon>Bacteria</taxon>
        <taxon>Pseudomonadati</taxon>
        <taxon>Campylobacterota</taxon>
        <taxon>Epsilonproteobacteria</taxon>
        <taxon>Campylobacterales</taxon>
        <taxon>Arcobacteraceae</taxon>
        <taxon>Arcobacter</taxon>
    </lineage>
</organism>
<dbReference type="SUPFAM" id="SSF52833">
    <property type="entry name" value="Thioredoxin-like"/>
    <property type="match status" value="1"/>
</dbReference>
<dbReference type="PANTHER" id="PTHR35272">
    <property type="entry name" value="THIOL:DISULFIDE INTERCHANGE PROTEIN DSBC-RELATED"/>
    <property type="match status" value="1"/>
</dbReference>
<evidence type="ECO:0000256" key="1">
    <source>
        <dbReference type="SAM" id="SignalP"/>
    </source>
</evidence>
<dbReference type="OrthoDB" id="9800545at2"/>
<dbReference type="InterPro" id="IPR051470">
    <property type="entry name" value="Thiol:disulfide_interchange"/>
</dbReference>
<evidence type="ECO:0000259" key="2">
    <source>
        <dbReference type="PROSITE" id="PS51352"/>
    </source>
</evidence>
<feature type="chain" id="PRO_5003078428" evidence="1">
    <location>
        <begin position="21"/>
        <end position="280"/>
    </location>
</feature>
<dbReference type="InterPro" id="IPR036249">
    <property type="entry name" value="Thioredoxin-like_sf"/>
</dbReference>
<dbReference type="KEGG" id="ant:Arnit_2734"/>
<protein>
    <submittedName>
        <fullName evidence="3">DSBA oxidoreductase</fullName>
    </submittedName>
</protein>
<dbReference type="HOGENOM" id="CLU_1041451_0_0_7"/>
<dbReference type="eggNOG" id="COG1651">
    <property type="taxonomic scope" value="Bacteria"/>
</dbReference>
<feature type="signal peptide" evidence="1">
    <location>
        <begin position="1"/>
        <end position="20"/>
    </location>
</feature>
<gene>
    <name evidence="3" type="ordered locus">Arnit_2734</name>
</gene>
<feature type="domain" description="Thioredoxin" evidence="2">
    <location>
        <begin position="65"/>
        <end position="245"/>
    </location>
</feature>
<name>D5V6W2_ARCNC</name>
<dbReference type="InterPro" id="IPR013766">
    <property type="entry name" value="Thioredoxin_domain"/>
</dbReference>